<organism evidence="2 3">
    <name type="scientific">Phytophthora sojae (strain P6497)</name>
    <name type="common">Soybean stem and root rot agent</name>
    <name type="synonym">Phytophthora megasperma f. sp. glycines</name>
    <dbReference type="NCBI Taxonomy" id="1094619"/>
    <lineage>
        <taxon>Eukaryota</taxon>
        <taxon>Sar</taxon>
        <taxon>Stramenopiles</taxon>
        <taxon>Oomycota</taxon>
        <taxon>Peronosporomycetes</taxon>
        <taxon>Peronosporales</taxon>
        <taxon>Peronosporaceae</taxon>
        <taxon>Phytophthora</taxon>
    </lineage>
</organism>
<feature type="non-terminal residue" evidence="2">
    <location>
        <position position="244"/>
    </location>
</feature>
<reference evidence="2 3" key="1">
    <citation type="journal article" date="2006" name="Science">
        <title>Phytophthora genome sequences uncover evolutionary origins and mechanisms of pathogenesis.</title>
        <authorList>
            <person name="Tyler B.M."/>
            <person name="Tripathy S."/>
            <person name="Zhang X."/>
            <person name="Dehal P."/>
            <person name="Jiang R.H."/>
            <person name="Aerts A."/>
            <person name="Arredondo F.D."/>
            <person name="Baxter L."/>
            <person name="Bensasson D."/>
            <person name="Beynon J.L."/>
            <person name="Chapman J."/>
            <person name="Damasceno C.M."/>
            <person name="Dorrance A.E."/>
            <person name="Dou D."/>
            <person name="Dickerman A.W."/>
            <person name="Dubchak I.L."/>
            <person name="Garbelotto M."/>
            <person name="Gijzen M."/>
            <person name="Gordon S.G."/>
            <person name="Govers F."/>
            <person name="Grunwald N.J."/>
            <person name="Huang W."/>
            <person name="Ivors K.L."/>
            <person name="Jones R.W."/>
            <person name="Kamoun S."/>
            <person name="Krampis K."/>
            <person name="Lamour K.H."/>
            <person name="Lee M.K."/>
            <person name="McDonald W.H."/>
            <person name="Medina M."/>
            <person name="Meijer H.J."/>
            <person name="Nordberg E.K."/>
            <person name="Maclean D.J."/>
            <person name="Ospina-Giraldo M.D."/>
            <person name="Morris P.F."/>
            <person name="Phuntumart V."/>
            <person name="Putnam N.H."/>
            <person name="Rash S."/>
            <person name="Rose J.K."/>
            <person name="Sakihama Y."/>
            <person name="Salamov A.A."/>
            <person name="Savidor A."/>
            <person name="Scheuring C.F."/>
            <person name="Smith B.M."/>
            <person name="Sobral B.W."/>
            <person name="Terry A."/>
            <person name="Torto-Alalibo T.A."/>
            <person name="Win J."/>
            <person name="Xu Z."/>
            <person name="Zhang H."/>
            <person name="Grigoriev I.V."/>
            <person name="Rokhsar D.S."/>
            <person name="Boore J.L."/>
        </authorList>
    </citation>
    <scope>NUCLEOTIDE SEQUENCE [LARGE SCALE GENOMIC DNA]</scope>
    <source>
        <strain evidence="2 3">P6497</strain>
    </source>
</reference>
<dbReference type="InParanoid" id="G5A2A5"/>
<dbReference type="AlphaFoldDB" id="G5A2A5"/>
<protein>
    <recommendedName>
        <fullName evidence="1">DDE-1 domain-containing protein</fullName>
    </recommendedName>
</protein>
<name>G5A2A5_PHYSP</name>
<dbReference type="PANTHER" id="PTHR19303:SF73">
    <property type="entry name" value="PROTEIN PDC2"/>
    <property type="match status" value="1"/>
</dbReference>
<evidence type="ECO:0000313" key="3">
    <source>
        <dbReference type="Proteomes" id="UP000002640"/>
    </source>
</evidence>
<dbReference type="InterPro" id="IPR050863">
    <property type="entry name" value="CenT-Element_Derived"/>
</dbReference>
<dbReference type="RefSeq" id="XP_009533798.1">
    <property type="nucleotide sequence ID" value="XM_009535503.1"/>
</dbReference>
<dbReference type="KEGG" id="psoj:PHYSODRAFT_418796"/>
<feature type="non-terminal residue" evidence="2">
    <location>
        <position position="1"/>
    </location>
</feature>
<accession>G5A2A5</accession>
<proteinExistence type="predicted"/>
<sequence>WIQRFNFRHRVTLHKMHGEAGSVDTADLGQQRAELMELLDKYNPQDIFNMDETALFYRMLPSQTLATKSVAGKKKDKTRISIGLCCNLAGTEKLEPIVINRAVKPRCFKGVNVGAIPMDYFSNQKAWMTSEVFLKWVRALNLKMHGRRILLVLDNAAGHVDIELNNVYIHFLPKNTTSHLQPMDAGIIRNFKLKYKKLFVQWVIEQTGPQKRLDLLTAIKFVVDAWNAVSDATIRHCLRHTRIV</sequence>
<keyword evidence="3" id="KW-1185">Reference proteome</keyword>
<dbReference type="GO" id="GO:0003677">
    <property type="term" value="F:DNA binding"/>
    <property type="evidence" value="ECO:0007669"/>
    <property type="project" value="TreeGrafter"/>
</dbReference>
<gene>
    <name evidence="2" type="ORF">PHYSODRAFT_418796</name>
</gene>
<dbReference type="Pfam" id="PF03184">
    <property type="entry name" value="DDE_1"/>
    <property type="match status" value="1"/>
</dbReference>
<dbReference type="Proteomes" id="UP000002640">
    <property type="component" value="Unassembled WGS sequence"/>
</dbReference>
<dbReference type="PANTHER" id="PTHR19303">
    <property type="entry name" value="TRANSPOSON"/>
    <property type="match status" value="1"/>
</dbReference>
<dbReference type="InterPro" id="IPR004875">
    <property type="entry name" value="DDE_SF_endonuclease_dom"/>
</dbReference>
<evidence type="ECO:0000259" key="1">
    <source>
        <dbReference type="Pfam" id="PF03184"/>
    </source>
</evidence>
<evidence type="ECO:0000313" key="2">
    <source>
        <dbReference type="EMBL" id="EGZ11053.1"/>
    </source>
</evidence>
<dbReference type="GeneID" id="20652037"/>
<feature type="domain" description="DDE-1" evidence="1">
    <location>
        <begin position="77"/>
        <end position="237"/>
    </location>
</feature>
<dbReference type="GO" id="GO:0005634">
    <property type="term" value="C:nucleus"/>
    <property type="evidence" value="ECO:0007669"/>
    <property type="project" value="TreeGrafter"/>
</dbReference>
<dbReference type="EMBL" id="JH159158">
    <property type="protein sequence ID" value="EGZ11053.1"/>
    <property type="molecule type" value="Genomic_DNA"/>
</dbReference>